<dbReference type="PANTHER" id="PTHR11188">
    <property type="entry name" value="ARRESTIN DOMAIN CONTAINING PROTEIN"/>
    <property type="match status" value="1"/>
</dbReference>
<sequence>MVSNGVGFQNGTIILDESKNVYYSGQPIFGKVNFELNTSLSFLYLNVVYKGEANVLWTEEEQEIYNGVKKKKMVKYVGHEEYFNFSQCILGGNGVTFLPAGNHSLPFQYQIPFNAPSSFKEEKGEVTYNVTAYLLHQDGVTKEEIVKQFQVIAPLDLNTEEIKRPIEMEFEEVYSCNCACAQRALHVSVSAPHAGASPGECVSLTVRAHNRANVEVSQIVFQLAKKMRYLSQQPMSTVIPPEEIIMSMVKGPILSKTNREYTFDLVLPNFIALNLDNCGIIDVGYFLKVTMKVSGCNDDIYDETQFCMGLVPIGSNEDVKLTHPLADCLPNAPIPNPNNPTYASQPYTEAFANPPNFQNIQFCPPGPIPNYPYPVVANVVDGNMFGSKNSLPGVFETNAQPRADQNSTSMPIPAFPPLPEGQAIPYMLPQSPPPPYSMQPFSPEPSAPPSY</sequence>
<accession>A0A8B8IAG7</accession>
<evidence type="ECO:0000256" key="3">
    <source>
        <dbReference type="SAM" id="MobiDB-lite"/>
    </source>
</evidence>
<keyword evidence="2" id="KW-0716">Sensory transduction</keyword>
<dbReference type="GO" id="GO:0015031">
    <property type="term" value="P:protein transport"/>
    <property type="evidence" value="ECO:0007669"/>
    <property type="project" value="TreeGrafter"/>
</dbReference>
<dbReference type="RefSeq" id="XP_026493236.2">
    <property type="nucleotide sequence ID" value="XM_026637451.2"/>
</dbReference>
<dbReference type="AlphaFoldDB" id="A0A8B8IAG7"/>
<dbReference type="InterPro" id="IPR050357">
    <property type="entry name" value="Arrestin_domain-protein"/>
</dbReference>
<gene>
    <name evidence="6" type="primary">LOC113398614</name>
</gene>
<evidence type="ECO:0000256" key="1">
    <source>
        <dbReference type="ARBA" id="ARBA00005298"/>
    </source>
</evidence>
<name>A0A8B8IAG7_VANTA</name>
<evidence type="ECO:0000313" key="6">
    <source>
        <dbReference type="RefSeq" id="XP_026493236.2"/>
    </source>
</evidence>
<dbReference type="PANTHER" id="PTHR11188:SF176">
    <property type="entry name" value="ARRESTIN DOMAIN-CONTAINING PROTEIN 1"/>
    <property type="match status" value="1"/>
</dbReference>
<evidence type="ECO:0000313" key="5">
    <source>
        <dbReference type="Proteomes" id="UP001652626"/>
    </source>
</evidence>
<feature type="compositionally biased region" description="Polar residues" evidence="3">
    <location>
        <begin position="400"/>
        <end position="410"/>
    </location>
</feature>
<dbReference type="Pfam" id="PF00339">
    <property type="entry name" value="Arrestin_N"/>
    <property type="match status" value="1"/>
</dbReference>
<evidence type="ECO:0000259" key="4">
    <source>
        <dbReference type="SMART" id="SM01017"/>
    </source>
</evidence>
<reference evidence="6" key="1">
    <citation type="submission" date="2025-08" db="UniProtKB">
        <authorList>
            <consortium name="RefSeq"/>
        </authorList>
    </citation>
    <scope>IDENTIFICATION</scope>
    <source>
        <tissue evidence="6">Whole body</tissue>
    </source>
</reference>
<dbReference type="InterPro" id="IPR011022">
    <property type="entry name" value="Arrestin_C-like"/>
</dbReference>
<organism evidence="5 6">
    <name type="scientific">Vanessa tameamea</name>
    <name type="common">Kamehameha butterfly</name>
    <dbReference type="NCBI Taxonomy" id="334116"/>
    <lineage>
        <taxon>Eukaryota</taxon>
        <taxon>Metazoa</taxon>
        <taxon>Ecdysozoa</taxon>
        <taxon>Arthropoda</taxon>
        <taxon>Hexapoda</taxon>
        <taxon>Insecta</taxon>
        <taxon>Pterygota</taxon>
        <taxon>Neoptera</taxon>
        <taxon>Endopterygota</taxon>
        <taxon>Lepidoptera</taxon>
        <taxon>Glossata</taxon>
        <taxon>Ditrysia</taxon>
        <taxon>Papilionoidea</taxon>
        <taxon>Nymphalidae</taxon>
        <taxon>Nymphalinae</taxon>
        <taxon>Vanessa</taxon>
    </lineage>
</organism>
<keyword evidence="5" id="KW-1185">Reference proteome</keyword>
<feature type="domain" description="Arrestin C-terminal-like" evidence="4">
    <location>
        <begin position="181"/>
        <end position="313"/>
    </location>
</feature>
<dbReference type="Proteomes" id="UP001652626">
    <property type="component" value="Chromosome 14"/>
</dbReference>
<dbReference type="InterPro" id="IPR014756">
    <property type="entry name" value="Ig_E-set"/>
</dbReference>
<evidence type="ECO:0000256" key="2">
    <source>
        <dbReference type="ARBA" id="ARBA00022606"/>
    </source>
</evidence>
<proteinExistence type="inferred from homology"/>
<dbReference type="OMA" id="HAYNGHV"/>
<dbReference type="Pfam" id="PF02752">
    <property type="entry name" value="Arrestin_C"/>
    <property type="match status" value="1"/>
</dbReference>
<dbReference type="InterPro" id="IPR014752">
    <property type="entry name" value="Arrestin-like_C"/>
</dbReference>
<feature type="region of interest" description="Disordered" evidence="3">
    <location>
        <begin position="400"/>
        <end position="451"/>
    </location>
</feature>
<dbReference type="SUPFAM" id="SSF81296">
    <property type="entry name" value="E set domains"/>
    <property type="match status" value="2"/>
</dbReference>
<dbReference type="Gene3D" id="2.60.40.640">
    <property type="match status" value="2"/>
</dbReference>
<protein>
    <submittedName>
        <fullName evidence="6">Arrestin domain-containing protein 1-like</fullName>
    </submittedName>
</protein>
<feature type="compositionally biased region" description="Pro residues" evidence="3">
    <location>
        <begin position="430"/>
        <end position="451"/>
    </location>
</feature>
<dbReference type="InterPro" id="IPR011021">
    <property type="entry name" value="Arrestin-like_N"/>
</dbReference>
<dbReference type="GeneID" id="113398614"/>
<dbReference type="OrthoDB" id="2333384at2759"/>
<comment type="similarity">
    <text evidence="1">Belongs to the arrestin family.</text>
</comment>
<dbReference type="SMART" id="SM01017">
    <property type="entry name" value="Arrestin_C"/>
    <property type="match status" value="1"/>
</dbReference>
<dbReference type="GO" id="GO:0005737">
    <property type="term" value="C:cytoplasm"/>
    <property type="evidence" value="ECO:0007669"/>
    <property type="project" value="TreeGrafter"/>
</dbReference>